<sequence length="296" mass="31839">MISSLSSLFSLLTYFYVLVRRLLTVRWISLNLWLRGSPPPVTAKRHKVVVVGDSLAFGLGDWVLPGGSAGLAPGLLQAIALDPQCRQRWHVQNLGVPGSTSKDWLPPGRAGAPAGETTGERAKREEKAAAGKAGQGGRCYERAFGAGSREADAEIVVIALGLADVVRGEAGLPLQAVRRELGSAFPEQELAGVVKNVRALARDLRERGKKVLVLDWPTSGAVVSKYGEGKMKRLNRQLRQVWKSDLLKAGEAADGNKNPCAIVPLGSNHKVMRSANRAFDGLHLNRTGYKLLALDV</sequence>
<evidence type="ECO:0000259" key="2">
    <source>
        <dbReference type="Pfam" id="PF13472"/>
    </source>
</evidence>
<proteinExistence type="predicted"/>
<dbReference type="PANTHER" id="PTHR30383:SF5">
    <property type="entry name" value="SGNH HYDROLASE-TYPE ESTERASE DOMAIN-CONTAINING PROTEIN"/>
    <property type="match status" value="1"/>
</dbReference>
<evidence type="ECO:0000313" key="4">
    <source>
        <dbReference type="Proteomes" id="UP001165060"/>
    </source>
</evidence>
<feature type="domain" description="SGNH hydrolase-type esterase" evidence="2">
    <location>
        <begin position="50"/>
        <end position="291"/>
    </location>
</feature>
<dbReference type="Pfam" id="PF13472">
    <property type="entry name" value="Lipase_GDSL_2"/>
    <property type="match status" value="1"/>
</dbReference>
<dbReference type="EMBL" id="BRYB01001959">
    <property type="protein sequence ID" value="GMI37140.1"/>
    <property type="molecule type" value="Genomic_DNA"/>
</dbReference>
<organism evidence="3 4">
    <name type="scientific">Tetraparma gracilis</name>
    <dbReference type="NCBI Taxonomy" id="2962635"/>
    <lineage>
        <taxon>Eukaryota</taxon>
        <taxon>Sar</taxon>
        <taxon>Stramenopiles</taxon>
        <taxon>Ochrophyta</taxon>
        <taxon>Bolidophyceae</taxon>
        <taxon>Parmales</taxon>
        <taxon>Triparmaceae</taxon>
        <taxon>Tetraparma</taxon>
    </lineage>
</organism>
<feature type="region of interest" description="Disordered" evidence="1">
    <location>
        <begin position="100"/>
        <end position="132"/>
    </location>
</feature>
<dbReference type="InterPro" id="IPR036514">
    <property type="entry name" value="SGNH_hydro_sf"/>
</dbReference>
<dbReference type="InterPro" id="IPR051532">
    <property type="entry name" value="Ester_Hydrolysis_Enzymes"/>
</dbReference>
<dbReference type="InterPro" id="IPR013830">
    <property type="entry name" value="SGNH_hydro"/>
</dbReference>
<feature type="compositionally biased region" description="Basic and acidic residues" evidence="1">
    <location>
        <begin position="118"/>
        <end position="129"/>
    </location>
</feature>
<dbReference type="SUPFAM" id="SSF52266">
    <property type="entry name" value="SGNH hydrolase"/>
    <property type="match status" value="1"/>
</dbReference>
<gene>
    <name evidence="3" type="ORF">TeGR_g5091</name>
</gene>
<dbReference type="CDD" id="cd00229">
    <property type="entry name" value="SGNH_hydrolase"/>
    <property type="match status" value="1"/>
</dbReference>
<name>A0ABQ6N183_9STRA</name>
<comment type="caution">
    <text evidence="3">The sequence shown here is derived from an EMBL/GenBank/DDBJ whole genome shotgun (WGS) entry which is preliminary data.</text>
</comment>
<keyword evidence="4" id="KW-1185">Reference proteome</keyword>
<protein>
    <recommendedName>
        <fullName evidence="2">SGNH hydrolase-type esterase domain-containing protein</fullName>
    </recommendedName>
</protein>
<accession>A0ABQ6N183</accession>
<evidence type="ECO:0000256" key="1">
    <source>
        <dbReference type="SAM" id="MobiDB-lite"/>
    </source>
</evidence>
<dbReference type="PANTHER" id="PTHR30383">
    <property type="entry name" value="THIOESTERASE 1/PROTEASE 1/LYSOPHOSPHOLIPASE L1"/>
    <property type="match status" value="1"/>
</dbReference>
<reference evidence="3 4" key="1">
    <citation type="journal article" date="2023" name="Commun. Biol.">
        <title>Genome analysis of Parmales, the sister group of diatoms, reveals the evolutionary specialization of diatoms from phago-mixotrophs to photoautotrophs.</title>
        <authorList>
            <person name="Ban H."/>
            <person name="Sato S."/>
            <person name="Yoshikawa S."/>
            <person name="Yamada K."/>
            <person name="Nakamura Y."/>
            <person name="Ichinomiya M."/>
            <person name="Sato N."/>
            <person name="Blanc-Mathieu R."/>
            <person name="Endo H."/>
            <person name="Kuwata A."/>
            <person name="Ogata H."/>
        </authorList>
    </citation>
    <scope>NUCLEOTIDE SEQUENCE [LARGE SCALE GENOMIC DNA]</scope>
</reference>
<dbReference type="Proteomes" id="UP001165060">
    <property type="component" value="Unassembled WGS sequence"/>
</dbReference>
<dbReference type="Gene3D" id="3.40.50.1110">
    <property type="entry name" value="SGNH hydrolase"/>
    <property type="match status" value="1"/>
</dbReference>
<evidence type="ECO:0000313" key="3">
    <source>
        <dbReference type="EMBL" id="GMI37140.1"/>
    </source>
</evidence>